<dbReference type="EMBL" id="JACJIP010000054">
    <property type="protein sequence ID" value="MBA9088505.1"/>
    <property type="molecule type" value="Genomic_DNA"/>
</dbReference>
<comment type="caution">
    <text evidence="1">The sequence shown here is derived from an EMBL/GenBank/DDBJ whole genome shotgun (WGS) entry which is preliminary data.</text>
</comment>
<reference evidence="1 2" key="1">
    <citation type="submission" date="2020-08" db="EMBL/GenBank/DDBJ databases">
        <title>Genomic Encyclopedia of Type Strains, Phase III (KMG-III): the genomes of soil and plant-associated and newly described type strains.</title>
        <authorList>
            <person name="Whitman W."/>
        </authorList>
    </citation>
    <scope>NUCLEOTIDE SEQUENCE [LARGE SCALE GENOMIC DNA]</scope>
    <source>
        <strain evidence="1 2">CECT 8693</strain>
    </source>
</reference>
<dbReference type="Proteomes" id="UP000567067">
    <property type="component" value="Unassembled WGS sequence"/>
</dbReference>
<gene>
    <name evidence="1" type="ORF">FHR92_005021</name>
</gene>
<sequence>MNINIQKCTLEDSLKLQEISVETFTETFRD</sequence>
<name>A0A7W3XUB1_9BACL</name>
<evidence type="ECO:0000313" key="2">
    <source>
        <dbReference type="Proteomes" id="UP000567067"/>
    </source>
</evidence>
<protein>
    <submittedName>
        <fullName evidence="1">Uncharacterized protein</fullName>
    </submittedName>
</protein>
<organism evidence="1 2">
    <name type="scientific">Fontibacillus solani</name>
    <dbReference type="NCBI Taxonomy" id="1572857"/>
    <lineage>
        <taxon>Bacteria</taxon>
        <taxon>Bacillati</taxon>
        <taxon>Bacillota</taxon>
        <taxon>Bacilli</taxon>
        <taxon>Bacillales</taxon>
        <taxon>Paenibacillaceae</taxon>
        <taxon>Fontibacillus</taxon>
    </lineage>
</organism>
<dbReference type="AlphaFoldDB" id="A0A7W3XUB1"/>
<proteinExistence type="predicted"/>
<keyword evidence="2" id="KW-1185">Reference proteome</keyword>
<accession>A0A7W3XUB1</accession>
<evidence type="ECO:0000313" key="1">
    <source>
        <dbReference type="EMBL" id="MBA9088505.1"/>
    </source>
</evidence>